<dbReference type="Proteomes" id="UP000485880">
    <property type="component" value="Unassembled WGS sequence"/>
</dbReference>
<evidence type="ECO:0000313" key="2">
    <source>
        <dbReference type="EMBL" id="VTZ51123.1"/>
    </source>
</evidence>
<accession>A0A8B6M7W6</accession>
<sequence>MAGSTLTPSSKTIGDGSLSRLGKKTDALERNAFKRNRISLSKPLFHRMMWARKVCNFSASCSNGSRR</sequence>
<keyword evidence="3" id="KW-1185">Reference proteome</keyword>
<organism evidence="2 3">
    <name type="scientific">Methylocella tundrae</name>
    <dbReference type="NCBI Taxonomy" id="227605"/>
    <lineage>
        <taxon>Bacteria</taxon>
        <taxon>Pseudomonadati</taxon>
        <taxon>Pseudomonadota</taxon>
        <taxon>Alphaproteobacteria</taxon>
        <taxon>Hyphomicrobiales</taxon>
        <taxon>Beijerinckiaceae</taxon>
        <taxon>Methylocella</taxon>
    </lineage>
</organism>
<protein>
    <submittedName>
        <fullName evidence="2">Uncharacterized protein</fullName>
    </submittedName>
</protein>
<proteinExistence type="predicted"/>
<name>A0A8B6M7W6_METTU</name>
<feature type="compositionally biased region" description="Polar residues" evidence="1">
    <location>
        <begin position="1"/>
        <end position="12"/>
    </location>
</feature>
<dbReference type="AlphaFoldDB" id="A0A8B6M7W6"/>
<evidence type="ECO:0000313" key="3">
    <source>
        <dbReference type="Proteomes" id="UP000485880"/>
    </source>
</evidence>
<reference evidence="2 3" key="1">
    <citation type="submission" date="2019-05" db="EMBL/GenBank/DDBJ databases">
        <authorList>
            <person name="Farhan Ul Haque M."/>
        </authorList>
    </citation>
    <scope>NUCLEOTIDE SEQUENCE [LARGE SCALE GENOMIC DNA]</scope>
    <source>
        <strain evidence="2">2</strain>
    </source>
</reference>
<feature type="region of interest" description="Disordered" evidence="1">
    <location>
        <begin position="1"/>
        <end position="21"/>
    </location>
</feature>
<comment type="caution">
    <text evidence="2">The sequence shown here is derived from an EMBL/GenBank/DDBJ whole genome shotgun (WGS) entry which is preliminary data.</text>
</comment>
<dbReference type="EMBL" id="CABFMQ020000088">
    <property type="protein sequence ID" value="VTZ51123.1"/>
    <property type="molecule type" value="Genomic_DNA"/>
</dbReference>
<evidence type="ECO:0000256" key="1">
    <source>
        <dbReference type="SAM" id="MobiDB-lite"/>
    </source>
</evidence>
<gene>
    <name evidence="2" type="ORF">MPC4_300043</name>
</gene>